<evidence type="ECO:0000313" key="3">
    <source>
        <dbReference type="EMBL" id="CAF9909550.1"/>
    </source>
</evidence>
<comment type="caution">
    <text evidence="3">The sequence shown here is derived from an EMBL/GenBank/DDBJ whole genome shotgun (WGS) entry which is preliminary data.</text>
</comment>
<keyword evidence="4" id="KW-1185">Reference proteome</keyword>
<comment type="similarity">
    <text evidence="1">Belongs to the peptidase A1 family.</text>
</comment>
<dbReference type="AlphaFoldDB" id="A0A8H3I6U0"/>
<dbReference type="GO" id="GO:0006508">
    <property type="term" value="P:proteolysis"/>
    <property type="evidence" value="ECO:0007669"/>
    <property type="project" value="InterPro"/>
</dbReference>
<evidence type="ECO:0000259" key="2">
    <source>
        <dbReference type="PROSITE" id="PS51767"/>
    </source>
</evidence>
<dbReference type="SUPFAM" id="SSF50630">
    <property type="entry name" value="Acid proteases"/>
    <property type="match status" value="1"/>
</dbReference>
<evidence type="ECO:0000313" key="4">
    <source>
        <dbReference type="Proteomes" id="UP000664534"/>
    </source>
</evidence>
<feature type="domain" description="Peptidase A1" evidence="2">
    <location>
        <begin position="1"/>
        <end position="300"/>
    </location>
</feature>
<gene>
    <name evidence="3" type="ORF">IMSHALPRED_008401</name>
</gene>
<dbReference type="PROSITE" id="PS51767">
    <property type="entry name" value="PEPTIDASE_A1"/>
    <property type="match status" value="1"/>
</dbReference>
<accession>A0A8H3I6U0</accession>
<dbReference type="InterPro" id="IPR001461">
    <property type="entry name" value="Aspartic_peptidase_A1"/>
</dbReference>
<proteinExistence type="inferred from homology"/>
<dbReference type="PANTHER" id="PTHR47966">
    <property type="entry name" value="BETA-SITE APP-CLEAVING ENZYME, ISOFORM A-RELATED"/>
    <property type="match status" value="1"/>
</dbReference>
<dbReference type="Proteomes" id="UP000664534">
    <property type="component" value="Unassembled WGS sequence"/>
</dbReference>
<dbReference type="OrthoDB" id="2747330at2759"/>
<dbReference type="EMBL" id="CAJPDT010000006">
    <property type="protein sequence ID" value="CAF9909550.1"/>
    <property type="molecule type" value="Genomic_DNA"/>
</dbReference>
<dbReference type="InterPro" id="IPR021109">
    <property type="entry name" value="Peptidase_aspartic_dom_sf"/>
</dbReference>
<dbReference type="GO" id="GO:0004190">
    <property type="term" value="F:aspartic-type endopeptidase activity"/>
    <property type="evidence" value="ECO:0007669"/>
    <property type="project" value="InterPro"/>
</dbReference>
<organism evidence="3 4">
    <name type="scientific">Imshaugia aleurites</name>
    <dbReference type="NCBI Taxonomy" id="172621"/>
    <lineage>
        <taxon>Eukaryota</taxon>
        <taxon>Fungi</taxon>
        <taxon>Dikarya</taxon>
        <taxon>Ascomycota</taxon>
        <taxon>Pezizomycotina</taxon>
        <taxon>Lecanoromycetes</taxon>
        <taxon>OSLEUM clade</taxon>
        <taxon>Lecanoromycetidae</taxon>
        <taxon>Lecanorales</taxon>
        <taxon>Lecanorineae</taxon>
        <taxon>Parmeliaceae</taxon>
        <taxon>Imshaugia</taxon>
    </lineage>
</organism>
<name>A0A8H3I6U0_9LECA</name>
<sequence length="306" mass="32204">MLDIGSTEFWVYASQNDSVQPSGLLSYTQLYEPGSSPTWQSIPNATFSSGYAAGFTATGIVGTDSLTVGQLPPVRQYVGVMWYTEPVMDSQQIQGILGLGLSSGGTSGTMGTPTFLDLLLPQLELPLFTIAVDKWGTGTWDFGHINATKYVGAMQSIPVDGSCDIGGSWVVANISAQFPEGTIAQANCGMFDTGYDLINLDASIVARYYQDVPGANSATVPGQYTFPCNTSLPDLGLAIDGSGVTIPGHVLNYHPYNVEASICMGALQSSGDGGSAFFGQAFMMAQFLVLNVGDTTISFAEIAQDL</sequence>
<evidence type="ECO:0000256" key="1">
    <source>
        <dbReference type="ARBA" id="ARBA00007447"/>
    </source>
</evidence>
<dbReference type="Pfam" id="PF00026">
    <property type="entry name" value="Asp"/>
    <property type="match status" value="1"/>
</dbReference>
<dbReference type="Gene3D" id="2.40.70.10">
    <property type="entry name" value="Acid Proteases"/>
    <property type="match status" value="2"/>
</dbReference>
<dbReference type="PANTHER" id="PTHR47966:SF1">
    <property type="entry name" value="ASPARTYL PROTEINASE"/>
    <property type="match status" value="1"/>
</dbReference>
<reference evidence="3" key="1">
    <citation type="submission" date="2021-03" db="EMBL/GenBank/DDBJ databases">
        <authorList>
            <person name="Tagirdzhanova G."/>
        </authorList>
    </citation>
    <scope>NUCLEOTIDE SEQUENCE</scope>
</reference>
<dbReference type="InterPro" id="IPR033121">
    <property type="entry name" value="PEPTIDASE_A1"/>
</dbReference>
<protein>
    <recommendedName>
        <fullName evidence="2">Peptidase A1 domain-containing protein</fullName>
    </recommendedName>
</protein>